<dbReference type="GO" id="GO:0051707">
    <property type="term" value="P:response to other organism"/>
    <property type="evidence" value="ECO:0007669"/>
    <property type="project" value="UniProtKB-ARBA"/>
</dbReference>
<evidence type="ECO:0000256" key="1">
    <source>
        <dbReference type="ARBA" id="ARBA00004479"/>
    </source>
</evidence>
<evidence type="ECO:0000256" key="11">
    <source>
        <dbReference type="ARBA" id="ARBA00023170"/>
    </source>
</evidence>
<dbReference type="GO" id="GO:0006952">
    <property type="term" value="P:defense response"/>
    <property type="evidence" value="ECO:0007669"/>
    <property type="project" value="UniProtKB-ARBA"/>
</dbReference>
<comment type="subcellular location">
    <subcellularLocation>
        <location evidence="1">Membrane</location>
        <topology evidence="1">Single-pass type I membrane protein</topology>
    </subcellularLocation>
</comment>
<dbReference type="PROSITE" id="PS00308">
    <property type="entry name" value="LECTIN_LEGUME_ALPHA"/>
    <property type="match status" value="1"/>
</dbReference>
<feature type="transmembrane region" description="Helical" evidence="13">
    <location>
        <begin position="227"/>
        <end position="251"/>
    </location>
</feature>
<dbReference type="InterPro" id="IPR000985">
    <property type="entry name" value="Lectin_LegA_CS"/>
</dbReference>
<dbReference type="GO" id="GO:0030246">
    <property type="term" value="F:carbohydrate binding"/>
    <property type="evidence" value="ECO:0007669"/>
    <property type="project" value="UniProtKB-KW"/>
</dbReference>
<dbReference type="Pfam" id="PF00139">
    <property type="entry name" value="Lectin_legB"/>
    <property type="match status" value="1"/>
</dbReference>
<reference evidence="15" key="1">
    <citation type="submission" date="2022-06" db="EMBL/GenBank/DDBJ databases">
        <title>Uncovering the hologenomic basis of an extraordinary plant invasion.</title>
        <authorList>
            <person name="Bieker V.C."/>
            <person name="Martin M.D."/>
            <person name="Gilbert T."/>
            <person name="Hodgins K."/>
            <person name="Battlay P."/>
            <person name="Petersen B."/>
            <person name="Wilson J."/>
        </authorList>
    </citation>
    <scope>NUCLEOTIDE SEQUENCE</scope>
    <source>
        <strain evidence="15">AA19_3_7</strain>
        <tissue evidence="15">Leaf</tissue>
    </source>
</reference>
<keyword evidence="10 13" id="KW-0472">Membrane</keyword>
<dbReference type="EMBL" id="JAMZMK010010464">
    <property type="protein sequence ID" value="KAI7731361.1"/>
    <property type="molecule type" value="Genomic_DNA"/>
</dbReference>
<evidence type="ECO:0000256" key="9">
    <source>
        <dbReference type="ARBA" id="ARBA00022989"/>
    </source>
</evidence>
<keyword evidence="7 12" id="KW-0547">Nucleotide-binding</keyword>
<dbReference type="SUPFAM" id="SSF49899">
    <property type="entry name" value="Concanavalin A-like lectins/glucanases"/>
    <property type="match status" value="1"/>
</dbReference>
<comment type="similarity">
    <text evidence="2">In the N-terminal section; belongs to the leguminous lectin family.</text>
</comment>
<feature type="non-terminal residue" evidence="15">
    <location>
        <position position="1"/>
    </location>
</feature>
<keyword evidence="4 13" id="KW-0812">Transmembrane</keyword>
<dbReference type="InterPro" id="IPR050528">
    <property type="entry name" value="L-type_Lectin-RKs"/>
</dbReference>
<evidence type="ECO:0000256" key="10">
    <source>
        <dbReference type="ARBA" id="ARBA00023136"/>
    </source>
</evidence>
<feature type="non-terminal residue" evidence="15">
    <location>
        <position position="418"/>
    </location>
</feature>
<dbReference type="InterPro" id="IPR011009">
    <property type="entry name" value="Kinase-like_dom_sf"/>
</dbReference>
<keyword evidence="8 12" id="KW-0067">ATP-binding</keyword>
<keyword evidence="5" id="KW-0732">Signal</keyword>
<evidence type="ECO:0000256" key="6">
    <source>
        <dbReference type="ARBA" id="ARBA00022734"/>
    </source>
</evidence>
<evidence type="ECO:0000313" key="15">
    <source>
        <dbReference type="EMBL" id="KAI7731361.1"/>
    </source>
</evidence>
<dbReference type="Gene3D" id="3.30.200.20">
    <property type="entry name" value="Phosphorylase Kinase, domain 1"/>
    <property type="match status" value="1"/>
</dbReference>
<dbReference type="InterPro" id="IPR013320">
    <property type="entry name" value="ConA-like_dom_sf"/>
</dbReference>
<dbReference type="InterPro" id="IPR000719">
    <property type="entry name" value="Prot_kinase_dom"/>
</dbReference>
<feature type="domain" description="Protein kinase" evidence="14">
    <location>
        <begin position="295"/>
        <end position="418"/>
    </location>
</feature>
<evidence type="ECO:0000256" key="4">
    <source>
        <dbReference type="ARBA" id="ARBA00022692"/>
    </source>
</evidence>
<dbReference type="Pfam" id="PF00069">
    <property type="entry name" value="Pkinase"/>
    <property type="match status" value="1"/>
</dbReference>
<dbReference type="GO" id="GO:0016020">
    <property type="term" value="C:membrane"/>
    <property type="evidence" value="ECO:0007669"/>
    <property type="project" value="UniProtKB-SubCell"/>
</dbReference>
<sequence length="418" mass="47230">PQCGNLEILPERSAYISKDGVQLTPDPPSRFAPWLSETAGRATYIRPLHLWDHKSGKSTCNGGLTFFLAQNNSYMSRWWNAMGLPVIVTPMKTLSPFIAVKFATRDDHNQDHVGISINSLASVKYQKWSRDVPGGIFSREVPVGRQYLAWITYDSVSKNLTVSYTSTQNGTVSYHELFYEVDLRNELPEWVIFGFSAASGIIAQGHRVKSWSFRSSHLAADGKNSNMGLIIGVWVAIIFLVVIVSVVLCWWRWKKSYKDEEMEHEFYLELNKDFEMGTGPKKFSYHKLARSTGNFAQNEKLGEGGFGNVYKGFFKESNTYVAVKRVSRSSKQGIKEYSSEVKIISRLRHRNLVQLIGWCHEHKELLLTTVLAGTWGYMAPECVVTGKVSKESDVYSFGVVALEIACGRRTVVYDAQES</sequence>
<proteinExistence type="inferred from homology"/>
<organism evidence="15 16">
    <name type="scientific">Ambrosia artemisiifolia</name>
    <name type="common">Common ragweed</name>
    <dbReference type="NCBI Taxonomy" id="4212"/>
    <lineage>
        <taxon>Eukaryota</taxon>
        <taxon>Viridiplantae</taxon>
        <taxon>Streptophyta</taxon>
        <taxon>Embryophyta</taxon>
        <taxon>Tracheophyta</taxon>
        <taxon>Spermatophyta</taxon>
        <taxon>Magnoliopsida</taxon>
        <taxon>eudicotyledons</taxon>
        <taxon>Gunneridae</taxon>
        <taxon>Pentapetalae</taxon>
        <taxon>asterids</taxon>
        <taxon>campanulids</taxon>
        <taxon>Asterales</taxon>
        <taxon>Asteraceae</taxon>
        <taxon>Asteroideae</taxon>
        <taxon>Heliantheae alliance</taxon>
        <taxon>Heliantheae</taxon>
        <taxon>Ambrosia</taxon>
    </lineage>
</organism>
<dbReference type="PANTHER" id="PTHR27007">
    <property type="match status" value="1"/>
</dbReference>
<feature type="binding site" evidence="12">
    <location>
        <position position="324"/>
    </location>
    <ligand>
        <name>ATP</name>
        <dbReference type="ChEBI" id="CHEBI:30616"/>
    </ligand>
</feature>
<dbReference type="InterPro" id="IPR001245">
    <property type="entry name" value="Ser-Thr/Tyr_kinase_cat_dom"/>
</dbReference>
<keyword evidence="6" id="KW-0430">Lectin</keyword>
<evidence type="ECO:0000256" key="3">
    <source>
        <dbReference type="ARBA" id="ARBA00010217"/>
    </source>
</evidence>
<dbReference type="GO" id="GO:0005524">
    <property type="term" value="F:ATP binding"/>
    <property type="evidence" value="ECO:0007669"/>
    <property type="project" value="UniProtKB-UniRule"/>
</dbReference>
<dbReference type="PROSITE" id="PS50011">
    <property type="entry name" value="PROTEIN_KINASE_DOM"/>
    <property type="match status" value="1"/>
</dbReference>
<evidence type="ECO:0000256" key="12">
    <source>
        <dbReference type="PROSITE-ProRule" id="PRU10141"/>
    </source>
</evidence>
<dbReference type="PROSITE" id="PS00107">
    <property type="entry name" value="PROTEIN_KINASE_ATP"/>
    <property type="match status" value="1"/>
</dbReference>
<dbReference type="Proteomes" id="UP001206925">
    <property type="component" value="Unassembled WGS sequence"/>
</dbReference>
<dbReference type="SUPFAM" id="SSF56112">
    <property type="entry name" value="Protein kinase-like (PK-like)"/>
    <property type="match status" value="1"/>
</dbReference>
<dbReference type="Gene3D" id="2.60.120.200">
    <property type="match status" value="1"/>
</dbReference>
<evidence type="ECO:0000259" key="14">
    <source>
        <dbReference type="PROSITE" id="PS50011"/>
    </source>
</evidence>
<evidence type="ECO:0000256" key="2">
    <source>
        <dbReference type="ARBA" id="ARBA00008536"/>
    </source>
</evidence>
<name>A0AAD5BZN8_AMBAR</name>
<dbReference type="AlphaFoldDB" id="A0AAD5BZN8"/>
<dbReference type="InterPro" id="IPR001220">
    <property type="entry name" value="Legume_lectin_dom"/>
</dbReference>
<keyword evidence="16" id="KW-1185">Reference proteome</keyword>
<dbReference type="GO" id="GO:0004672">
    <property type="term" value="F:protein kinase activity"/>
    <property type="evidence" value="ECO:0007669"/>
    <property type="project" value="InterPro"/>
</dbReference>
<dbReference type="Gene3D" id="1.10.510.10">
    <property type="entry name" value="Transferase(Phosphotransferase) domain 1"/>
    <property type="match status" value="1"/>
</dbReference>
<evidence type="ECO:0000256" key="5">
    <source>
        <dbReference type="ARBA" id="ARBA00022729"/>
    </source>
</evidence>
<accession>A0AAD5BZN8</accession>
<protein>
    <recommendedName>
        <fullName evidence="14">Protein kinase domain-containing protein</fullName>
    </recommendedName>
</protein>
<evidence type="ECO:0000313" key="16">
    <source>
        <dbReference type="Proteomes" id="UP001206925"/>
    </source>
</evidence>
<comment type="similarity">
    <text evidence="3">In the C-terminal section; belongs to the protein kinase superfamily. Ser/Thr protein kinase family.</text>
</comment>
<evidence type="ECO:0000256" key="8">
    <source>
        <dbReference type="ARBA" id="ARBA00022840"/>
    </source>
</evidence>
<evidence type="ECO:0000256" key="13">
    <source>
        <dbReference type="SAM" id="Phobius"/>
    </source>
</evidence>
<comment type="caution">
    <text evidence="15">The sequence shown here is derived from an EMBL/GenBank/DDBJ whole genome shotgun (WGS) entry which is preliminary data.</text>
</comment>
<dbReference type="FunFam" id="3.30.200.20:FF:000168">
    <property type="entry name" value="L-type lectin-domain containing receptor kinase IX.1"/>
    <property type="match status" value="1"/>
</dbReference>
<dbReference type="InterPro" id="IPR017441">
    <property type="entry name" value="Protein_kinase_ATP_BS"/>
</dbReference>
<dbReference type="CDD" id="cd06899">
    <property type="entry name" value="lectin_legume_LecRK_Arcelin_ConA"/>
    <property type="match status" value="1"/>
</dbReference>
<evidence type="ECO:0000256" key="7">
    <source>
        <dbReference type="ARBA" id="ARBA00022741"/>
    </source>
</evidence>
<gene>
    <name evidence="15" type="ORF">M8C21_000229</name>
</gene>
<dbReference type="Pfam" id="PF07714">
    <property type="entry name" value="PK_Tyr_Ser-Thr"/>
    <property type="match status" value="1"/>
</dbReference>
<keyword evidence="9 13" id="KW-1133">Transmembrane helix</keyword>
<keyword evidence="11" id="KW-0675">Receptor</keyword>